<reference evidence="5" key="1">
    <citation type="submission" date="2017-02" db="UniProtKB">
        <authorList>
            <consortium name="WormBaseParasite"/>
        </authorList>
    </citation>
    <scope>IDENTIFICATION</scope>
</reference>
<dbReference type="WBParaSite" id="EEL_0000914101-mRNA-1">
    <property type="protein sequence ID" value="EEL_0000914101-mRNA-1"/>
    <property type="gene ID" value="EEL_0000914101"/>
</dbReference>
<feature type="transmembrane region" description="Helical" evidence="2">
    <location>
        <begin position="86"/>
        <end position="106"/>
    </location>
</feature>
<protein>
    <submittedName>
        <fullName evidence="5">MFS domain-containing protein</fullName>
    </submittedName>
</protein>
<feature type="transmembrane region" description="Helical" evidence="2">
    <location>
        <begin position="155"/>
        <end position="181"/>
    </location>
</feature>
<evidence type="ECO:0000256" key="2">
    <source>
        <dbReference type="SAM" id="Phobius"/>
    </source>
</evidence>
<keyword evidence="2" id="KW-0472">Membrane</keyword>
<keyword evidence="4" id="KW-1185">Reference proteome</keyword>
<feature type="transmembrane region" description="Helical" evidence="2">
    <location>
        <begin position="524"/>
        <end position="543"/>
    </location>
</feature>
<feature type="transmembrane region" description="Helical" evidence="2">
    <location>
        <begin position="440"/>
        <end position="459"/>
    </location>
</feature>
<organism evidence="4 5">
    <name type="scientific">Elaeophora elaphi</name>
    <dbReference type="NCBI Taxonomy" id="1147741"/>
    <lineage>
        <taxon>Eukaryota</taxon>
        <taxon>Metazoa</taxon>
        <taxon>Ecdysozoa</taxon>
        <taxon>Nematoda</taxon>
        <taxon>Chromadorea</taxon>
        <taxon>Rhabditida</taxon>
        <taxon>Spirurina</taxon>
        <taxon>Spiruromorpha</taxon>
        <taxon>Filarioidea</taxon>
        <taxon>Onchocercidae</taxon>
        <taxon>Elaeophora</taxon>
    </lineage>
</organism>
<feature type="chain" id="PRO_5006447979" evidence="3">
    <location>
        <begin position="18"/>
        <end position="602"/>
    </location>
</feature>
<feature type="transmembrane region" description="Helical" evidence="2">
    <location>
        <begin position="411"/>
        <end position="434"/>
    </location>
</feature>
<name>A0A0R3S322_9BILA</name>
<keyword evidence="2" id="KW-0812">Transmembrane</keyword>
<evidence type="ECO:0000256" key="3">
    <source>
        <dbReference type="SAM" id="SignalP"/>
    </source>
</evidence>
<sequence>LILSLFIVFTFSALTSSLESQHKCLGNKRISFGLKFRDSKTDESYTSTDEDNDSNVVYVKQRLLRSSQQHRTVIKRKSNEVTSRNIFLALSFIALGISTSIQSITMPNVIVSVHASSSLFAVFALSITAFGFLVGCSTGGLVILCGNDFGTRAIFAMHAFFAAGIFLMSLLSTFILSGAAVPYSRFSKLPVDHNVFNRLLIKREMNLLAVQSSGDIFVKSNALKESTTSKSLRQPDHVVGVESVAEPKTLENVQRRKEAVGHIKSKEEGRDVVKNGFLHDNGAEEYSQSQNKFTHSSNARPAGTSVSTASSFLRLEKNDDGNIRSMSQIGATIINKNFTTSTPHSLIRSNNFTANFIFNDVSYSFTELNWNMGTVMRNSFWMLEDLKQKLQAATNQFTDWNKAVSWRVYSVLFFLLTGGIESVVGESLTFYALFRPELSLSQRNGLFLTSTFWLGIVTARTKFINIGRLSNFVLFSAAVAGYVAASARSLPTMLCTVFILGLSLGPLSPFLFCWLDEQDLSSRLSLIVCISLFFAYIILIMTVRTARVIVRLSAINQCSSGQSSEVSVKTSVQSKIRNGDYMVLVDKSDGKSDVSVDSDSFA</sequence>
<evidence type="ECO:0000313" key="4">
    <source>
        <dbReference type="Proteomes" id="UP000050640"/>
    </source>
</evidence>
<keyword evidence="3" id="KW-0732">Signal</keyword>
<proteinExistence type="predicted"/>
<dbReference type="Proteomes" id="UP000050640">
    <property type="component" value="Unplaced"/>
</dbReference>
<keyword evidence="2" id="KW-1133">Transmembrane helix</keyword>
<feature type="signal peptide" evidence="3">
    <location>
        <begin position="1"/>
        <end position="17"/>
    </location>
</feature>
<evidence type="ECO:0000256" key="1">
    <source>
        <dbReference type="SAM" id="MobiDB-lite"/>
    </source>
</evidence>
<dbReference type="STRING" id="1147741.A0A0R3S322"/>
<feature type="transmembrane region" description="Helical" evidence="2">
    <location>
        <begin position="491"/>
        <end position="512"/>
    </location>
</feature>
<feature type="transmembrane region" description="Helical" evidence="2">
    <location>
        <begin position="118"/>
        <end position="143"/>
    </location>
</feature>
<feature type="transmembrane region" description="Helical" evidence="2">
    <location>
        <begin position="466"/>
        <end position="485"/>
    </location>
</feature>
<evidence type="ECO:0000313" key="5">
    <source>
        <dbReference type="WBParaSite" id="EEL_0000914101-mRNA-1"/>
    </source>
</evidence>
<accession>A0A0R3S322</accession>
<dbReference type="AlphaFoldDB" id="A0A0R3S322"/>
<feature type="region of interest" description="Disordered" evidence="1">
    <location>
        <begin position="286"/>
        <end position="305"/>
    </location>
</feature>